<dbReference type="AlphaFoldDB" id="A0A3L7AJM5"/>
<reference evidence="1 2" key="1">
    <citation type="submission" date="2018-10" db="EMBL/GenBank/DDBJ databases">
        <authorList>
            <person name="Li J."/>
        </authorList>
    </citation>
    <scope>NUCLEOTIDE SEQUENCE [LARGE SCALE GENOMIC DNA]</scope>
    <source>
        <strain evidence="1 2">JCM 11654</strain>
    </source>
</reference>
<dbReference type="OrthoDB" id="5020258at2"/>
<comment type="caution">
    <text evidence="1">The sequence shown here is derived from an EMBL/GenBank/DDBJ whole genome shotgun (WGS) entry which is preliminary data.</text>
</comment>
<name>A0A3L7AJM5_9MICO</name>
<dbReference type="Proteomes" id="UP000269438">
    <property type="component" value="Unassembled WGS sequence"/>
</dbReference>
<evidence type="ECO:0000313" key="1">
    <source>
        <dbReference type="EMBL" id="RLP80224.1"/>
    </source>
</evidence>
<evidence type="ECO:0008006" key="3">
    <source>
        <dbReference type="Google" id="ProtNLM"/>
    </source>
</evidence>
<proteinExistence type="predicted"/>
<dbReference type="NCBIfam" id="NF033832">
    <property type="entry name" value="sce7726_fam"/>
    <property type="match status" value="1"/>
</dbReference>
<dbReference type="RefSeq" id="WP_121689162.1">
    <property type="nucleotide sequence ID" value="NZ_RCUY01000013.1"/>
</dbReference>
<dbReference type="EMBL" id="RCUY01000013">
    <property type="protein sequence ID" value="RLP80224.1"/>
    <property type="molecule type" value="Genomic_DNA"/>
</dbReference>
<protein>
    <recommendedName>
        <fullName evidence="3">Sce7726 family protein</fullName>
    </recommendedName>
</protein>
<accession>A0A3L7AJM5</accession>
<dbReference type="InterPro" id="IPR047729">
    <property type="entry name" value="Sce7726-like"/>
</dbReference>
<organism evidence="1 2">
    <name type="scientific">Mycetocola lacteus</name>
    <dbReference type="NCBI Taxonomy" id="76637"/>
    <lineage>
        <taxon>Bacteria</taxon>
        <taxon>Bacillati</taxon>
        <taxon>Actinomycetota</taxon>
        <taxon>Actinomycetes</taxon>
        <taxon>Micrococcales</taxon>
        <taxon>Microbacteriaceae</taxon>
        <taxon>Mycetocola</taxon>
    </lineage>
</organism>
<keyword evidence="2" id="KW-1185">Reference proteome</keyword>
<gene>
    <name evidence="1" type="ORF">D9V34_14255</name>
</gene>
<evidence type="ECO:0000313" key="2">
    <source>
        <dbReference type="Proteomes" id="UP000269438"/>
    </source>
</evidence>
<sequence>MSSTSTGELTALSRIFSASAIREIGSRGYSPALARALSETAIPERLPAHATLAEAYTMAFHTLQKIGNRDDYVYRSALTQKILLGRHNLRTATVLNEFRAGRSKADLVVLNGTSTAYEIKSERDSFQRLHTQLSDYRSVFGSVYVITSPTQVKAALRLTSEDVGVLTLSDRFRIQTVRPALDQPERTSALSILETLRFDEALKVLDGLGIDFPEVPNTRRWGALRHIFAALDPATVHAHTVAVLRESRSQAHLEFSIRELPRPLTAAILATNPSASARHNIRLATRQPVSEVLTWK</sequence>